<dbReference type="PANTHER" id="PTHR47706:SF4">
    <property type="entry name" value="NMRA-LIKE DOMAIN-CONTAINING PROTEIN"/>
    <property type="match status" value="1"/>
</dbReference>
<dbReference type="Proteomes" id="UP000271241">
    <property type="component" value="Unassembled WGS sequence"/>
</dbReference>
<dbReference type="GO" id="GO:0016491">
    <property type="term" value="F:oxidoreductase activity"/>
    <property type="evidence" value="ECO:0007669"/>
    <property type="project" value="UniProtKB-KW"/>
</dbReference>
<dbReference type="Gene3D" id="3.90.25.10">
    <property type="entry name" value="UDP-galactose 4-epimerase, domain 1"/>
    <property type="match status" value="1"/>
</dbReference>
<evidence type="ECO:0000256" key="1">
    <source>
        <dbReference type="ARBA" id="ARBA00005725"/>
    </source>
</evidence>
<evidence type="ECO:0000313" key="5">
    <source>
        <dbReference type="EMBL" id="RKP09825.1"/>
    </source>
</evidence>
<reference evidence="6" key="1">
    <citation type="journal article" date="2018" name="Nat. Microbiol.">
        <title>Leveraging single-cell genomics to expand the fungal tree of life.</title>
        <authorList>
            <person name="Ahrendt S.R."/>
            <person name="Quandt C.A."/>
            <person name="Ciobanu D."/>
            <person name="Clum A."/>
            <person name="Salamov A."/>
            <person name="Andreopoulos B."/>
            <person name="Cheng J.F."/>
            <person name="Woyke T."/>
            <person name="Pelin A."/>
            <person name="Henrissat B."/>
            <person name="Reynolds N.K."/>
            <person name="Benny G.L."/>
            <person name="Smith M.E."/>
            <person name="James T.Y."/>
            <person name="Grigoriev I.V."/>
        </authorList>
    </citation>
    <scope>NUCLEOTIDE SEQUENCE [LARGE SCALE GENOMIC DNA]</scope>
    <source>
        <strain evidence="6">RSA 1356</strain>
    </source>
</reference>
<evidence type="ECO:0000313" key="6">
    <source>
        <dbReference type="Proteomes" id="UP000271241"/>
    </source>
</evidence>
<feature type="domain" description="NmrA-like" evidence="4">
    <location>
        <begin position="6"/>
        <end position="230"/>
    </location>
</feature>
<gene>
    <name evidence="5" type="ORF">THASP1DRAFT_13747</name>
</gene>
<dbReference type="STRING" id="78915.A0A4P9XUC9"/>
<comment type="similarity">
    <text evidence="1">Belongs to the NmrA-type oxidoreductase family. Isoflavone reductase subfamily.</text>
</comment>
<dbReference type="InterPro" id="IPR036291">
    <property type="entry name" value="NAD(P)-bd_dom_sf"/>
</dbReference>
<dbReference type="PANTHER" id="PTHR47706">
    <property type="entry name" value="NMRA-LIKE FAMILY PROTEIN"/>
    <property type="match status" value="1"/>
</dbReference>
<dbReference type="EMBL" id="KZ992486">
    <property type="protein sequence ID" value="RKP09825.1"/>
    <property type="molecule type" value="Genomic_DNA"/>
</dbReference>
<evidence type="ECO:0000259" key="4">
    <source>
        <dbReference type="Pfam" id="PF05368"/>
    </source>
</evidence>
<dbReference type="AlphaFoldDB" id="A0A4P9XUC9"/>
<evidence type="ECO:0000256" key="2">
    <source>
        <dbReference type="ARBA" id="ARBA00022857"/>
    </source>
</evidence>
<dbReference type="Pfam" id="PF05368">
    <property type="entry name" value="NmrA"/>
    <property type="match status" value="1"/>
</dbReference>
<dbReference type="OrthoDB" id="419598at2759"/>
<keyword evidence="2" id="KW-0521">NADP</keyword>
<keyword evidence="3" id="KW-0560">Oxidoreductase</keyword>
<name>A0A4P9XUC9_9FUNG</name>
<evidence type="ECO:0000256" key="3">
    <source>
        <dbReference type="ARBA" id="ARBA00023002"/>
    </source>
</evidence>
<dbReference type="Gene3D" id="3.40.50.720">
    <property type="entry name" value="NAD(P)-binding Rossmann-like Domain"/>
    <property type="match status" value="1"/>
</dbReference>
<dbReference type="InterPro" id="IPR051609">
    <property type="entry name" value="NmrA/Isoflavone_reductase-like"/>
</dbReference>
<dbReference type="InterPro" id="IPR008030">
    <property type="entry name" value="NmrA-like"/>
</dbReference>
<keyword evidence="6" id="KW-1185">Reference proteome</keyword>
<sequence length="289" mass="31787">MTIINVTIAGGSGNLGSKLARAFIAEGGYKVNVLSRTDSQSKNLDNLRSQGVNIITVDYSRDDDLLRALRGTDILVCTLYYTAIGELQPVLVRAAKLAGVRRIVPCDFMAESSEVQAVMHKDMHAIGREIAEAQLEYTRYYCGVFYEYLTTSVSIDLENRKATVVGKGDKPFSLVHDEDLVRFIAASLKSPRSKNARIGFESSSTTYLELIAAIEKHAGIEIQVKHLPVDPSFSFADEIDIKDADAIGLQFGYSAELGVAGPNRIDNDICPSFRTTSLDEYLASRFNEK</sequence>
<dbReference type="SUPFAM" id="SSF51735">
    <property type="entry name" value="NAD(P)-binding Rossmann-fold domains"/>
    <property type="match status" value="1"/>
</dbReference>
<protein>
    <recommendedName>
        <fullName evidence="4">NmrA-like domain-containing protein</fullName>
    </recommendedName>
</protein>
<accession>A0A4P9XUC9</accession>
<proteinExistence type="inferred from homology"/>
<organism evidence="5 6">
    <name type="scientific">Thamnocephalis sphaerospora</name>
    <dbReference type="NCBI Taxonomy" id="78915"/>
    <lineage>
        <taxon>Eukaryota</taxon>
        <taxon>Fungi</taxon>
        <taxon>Fungi incertae sedis</taxon>
        <taxon>Zoopagomycota</taxon>
        <taxon>Zoopagomycotina</taxon>
        <taxon>Zoopagomycetes</taxon>
        <taxon>Zoopagales</taxon>
        <taxon>Sigmoideomycetaceae</taxon>
        <taxon>Thamnocephalis</taxon>
    </lineage>
</organism>